<dbReference type="EMBL" id="WNJL01000034">
    <property type="protein sequence ID" value="NDU42725.1"/>
    <property type="molecule type" value="Genomic_DNA"/>
</dbReference>
<organism evidence="1">
    <name type="scientific">Acidithiobacillus ferrianus</name>
    <dbReference type="NCBI Taxonomy" id="2678518"/>
    <lineage>
        <taxon>Bacteria</taxon>
        <taxon>Pseudomonadati</taxon>
        <taxon>Pseudomonadota</taxon>
        <taxon>Acidithiobacillia</taxon>
        <taxon>Acidithiobacillales</taxon>
        <taxon>Acidithiobacillaceae</taxon>
        <taxon>Acidithiobacillus</taxon>
    </lineage>
</organism>
<reference evidence="1" key="1">
    <citation type="submission" date="2019-11" db="EMBL/GenBank/DDBJ databases">
        <title>Acidithiobacillus ferrianus sp. nov.: a facultatively anaerobic and extremely acidophilic chemolithoautotroph.</title>
        <authorList>
            <person name="Norris P.R."/>
            <person name="Falagan C."/>
            <person name="Moya-Beltran A."/>
            <person name="Castro M."/>
            <person name="Quatrini R."/>
            <person name="Johnson D.B."/>
        </authorList>
    </citation>
    <scope>NUCLEOTIDE SEQUENCE [LARGE SCALE GENOMIC DNA]</scope>
    <source>
        <strain evidence="1">MG</strain>
    </source>
</reference>
<dbReference type="InterPro" id="IPR029787">
    <property type="entry name" value="Nucleotide_cyclase"/>
</dbReference>
<name>A0A845UBC6_9PROT</name>
<dbReference type="SUPFAM" id="SSF55073">
    <property type="entry name" value="Nucleotide cyclase"/>
    <property type="match status" value="1"/>
</dbReference>
<dbReference type="AlphaFoldDB" id="A0A845UBC6"/>
<sequence length="226" mass="25837">MNLDLTTHVCAYLDVLGGEKLFQCVDREESEGFCGLVLDFERRLNNMRKDGTPVVRTFTDNVFAAFPLQNTGKYSIQDKVKYFLSELAKPLQQILLFSELPVRGGIMVGELYIDDHIIIGPAVVRAVHLEKAAIFPRVLVDESVLTLIPTTQLARESLVYTAPDGKDSLNYLDLSHGAFFEEHQRIVERRLFEHEGDTKIQEKYHWLLEYQADMEKRVFSLGLASR</sequence>
<evidence type="ECO:0008006" key="2">
    <source>
        <dbReference type="Google" id="ProtNLM"/>
    </source>
</evidence>
<gene>
    <name evidence="1" type="ORF">GL267_08760</name>
</gene>
<accession>A0A845UBC6</accession>
<evidence type="ECO:0000313" key="1">
    <source>
        <dbReference type="EMBL" id="NDU42725.1"/>
    </source>
</evidence>
<dbReference type="RefSeq" id="WP_163097961.1">
    <property type="nucleotide sequence ID" value="NZ_CP127523.1"/>
</dbReference>
<comment type="caution">
    <text evidence="1">The sequence shown here is derived from an EMBL/GenBank/DDBJ whole genome shotgun (WGS) entry which is preliminary data.</text>
</comment>
<proteinExistence type="predicted"/>
<protein>
    <recommendedName>
        <fullName evidence="2">Guanylate cyclase domain-containing protein</fullName>
    </recommendedName>
</protein>